<dbReference type="Gene3D" id="1.20.1600.10">
    <property type="entry name" value="Outer membrane efflux proteins (OEP)"/>
    <property type="match status" value="1"/>
</dbReference>
<evidence type="ECO:0000256" key="1">
    <source>
        <dbReference type="ARBA" id="ARBA00004442"/>
    </source>
</evidence>
<comment type="similarity">
    <text evidence="2">Belongs to the outer membrane factor (OMF) (TC 1.B.17) family.</text>
</comment>
<comment type="subcellular location">
    <subcellularLocation>
        <location evidence="1">Cell outer membrane</location>
    </subcellularLocation>
</comment>
<comment type="caution">
    <text evidence="9">The sequence shown here is derived from an EMBL/GenBank/DDBJ whole genome shotgun (WGS) entry which is preliminary data.</text>
</comment>
<dbReference type="GO" id="GO:0009279">
    <property type="term" value="C:cell outer membrane"/>
    <property type="evidence" value="ECO:0007669"/>
    <property type="project" value="UniProtKB-SubCell"/>
</dbReference>
<dbReference type="PANTHER" id="PTHR30026:SF22">
    <property type="entry name" value="OUTER MEMBRANE EFFLUX PROTEIN"/>
    <property type="match status" value="1"/>
</dbReference>
<dbReference type="PANTHER" id="PTHR30026">
    <property type="entry name" value="OUTER MEMBRANE PROTEIN TOLC"/>
    <property type="match status" value="1"/>
</dbReference>
<evidence type="ECO:0000256" key="5">
    <source>
        <dbReference type="ARBA" id="ARBA00022692"/>
    </source>
</evidence>
<dbReference type="GO" id="GO:1990281">
    <property type="term" value="C:efflux pump complex"/>
    <property type="evidence" value="ECO:0007669"/>
    <property type="project" value="TreeGrafter"/>
</dbReference>
<dbReference type="AlphaFoldDB" id="A0A3S0J594"/>
<feature type="coiled-coil region" evidence="8">
    <location>
        <begin position="363"/>
        <end position="390"/>
    </location>
</feature>
<dbReference type="OrthoDB" id="9121975at2"/>
<evidence type="ECO:0000256" key="7">
    <source>
        <dbReference type="ARBA" id="ARBA00023237"/>
    </source>
</evidence>
<evidence type="ECO:0000256" key="4">
    <source>
        <dbReference type="ARBA" id="ARBA00022452"/>
    </source>
</evidence>
<dbReference type="Pfam" id="PF02321">
    <property type="entry name" value="OEP"/>
    <property type="match status" value="2"/>
</dbReference>
<keyword evidence="5" id="KW-0812">Transmembrane</keyword>
<accession>A0A3S0J594</accession>
<evidence type="ECO:0000256" key="3">
    <source>
        <dbReference type="ARBA" id="ARBA00022448"/>
    </source>
</evidence>
<dbReference type="RefSeq" id="WP_126471290.1">
    <property type="nucleotide sequence ID" value="NZ_RXOE01000003.1"/>
</dbReference>
<name>A0A3S0J594_9BURK</name>
<protein>
    <submittedName>
        <fullName evidence="9">TolC family protein</fullName>
    </submittedName>
</protein>
<dbReference type="GO" id="GO:0015288">
    <property type="term" value="F:porin activity"/>
    <property type="evidence" value="ECO:0007669"/>
    <property type="project" value="TreeGrafter"/>
</dbReference>
<organism evidence="9 10">
    <name type="scientific">Variovorax gossypii</name>
    <dbReference type="NCBI Taxonomy" id="1679495"/>
    <lineage>
        <taxon>Bacteria</taxon>
        <taxon>Pseudomonadati</taxon>
        <taxon>Pseudomonadota</taxon>
        <taxon>Betaproteobacteria</taxon>
        <taxon>Burkholderiales</taxon>
        <taxon>Comamonadaceae</taxon>
        <taxon>Variovorax</taxon>
    </lineage>
</organism>
<dbReference type="InterPro" id="IPR051906">
    <property type="entry name" value="TolC-like"/>
</dbReference>
<evidence type="ECO:0000256" key="2">
    <source>
        <dbReference type="ARBA" id="ARBA00007613"/>
    </source>
</evidence>
<sequence>MKYRKPVDLRRVGTGAVCAALYGSLYAGLAGLALPPAAFAQEQQPFQEETVITSPAVPLVLARRLSQPSLGAASYAQQVKQALIALSQEYPEVQTAQAAANTSSYGVDAAKQARYPKFKVGTSSGNYNSGAANAKTQSYTVLTAEARVSLLDGGAMSAAQRAAEAGNQADDEAVITTSQKVVLDALTAYLQVQRFDLKKQIAHKATEVVAELSKAEARRVALGVSGDNDLNMAASRRALVAARESDFEAQRDEAIAKFRNYFKFSPNAESLPVLAAPAQWRIATQEEALRRAEARSTEIAEAQGRIERARALADQQDASLYPTLDAVLVKSRDPRGVSPQDPTRAAFELNWNFGNGFDRQLRLKSALAEVANQEAKLEGVKNNLFELTAASWSRTVSGREREKQLMEAVSTSGQAFRGRRRLMEFGRETLPKVLDAQLDYYTLLFDYVDGVFDLRISELRLARTTGELRIDPLSPNGWIDGLFGAPRRQVLTEDGLLGTLCISSNTACATEPVAERTVGMAGPPPALRKTQRLSIP</sequence>
<dbReference type="InterPro" id="IPR003423">
    <property type="entry name" value="OMP_efflux"/>
</dbReference>
<keyword evidence="3" id="KW-0813">Transport</keyword>
<reference evidence="9 10" key="1">
    <citation type="submission" date="2018-12" db="EMBL/GenBank/DDBJ databases">
        <title>The genome of Variovorax gossypii DSM 100435.</title>
        <authorList>
            <person name="Gao J."/>
            <person name="Sun J."/>
        </authorList>
    </citation>
    <scope>NUCLEOTIDE SEQUENCE [LARGE SCALE GENOMIC DNA]</scope>
    <source>
        <strain evidence="9 10">DSM 100435</strain>
    </source>
</reference>
<keyword evidence="4" id="KW-1134">Transmembrane beta strand</keyword>
<keyword evidence="10" id="KW-1185">Reference proteome</keyword>
<evidence type="ECO:0000256" key="8">
    <source>
        <dbReference type="SAM" id="Coils"/>
    </source>
</evidence>
<evidence type="ECO:0000313" key="10">
    <source>
        <dbReference type="Proteomes" id="UP000267418"/>
    </source>
</evidence>
<dbReference type="SUPFAM" id="SSF56954">
    <property type="entry name" value="Outer membrane efflux proteins (OEP)"/>
    <property type="match status" value="1"/>
</dbReference>
<evidence type="ECO:0000313" key="9">
    <source>
        <dbReference type="EMBL" id="RTQ33797.1"/>
    </source>
</evidence>
<proteinExistence type="inferred from homology"/>
<gene>
    <name evidence="9" type="ORF">EJP69_15625</name>
</gene>
<dbReference type="EMBL" id="RXOE01000003">
    <property type="protein sequence ID" value="RTQ33797.1"/>
    <property type="molecule type" value="Genomic_DNA"/>
</dbReference>
<dbReference type="GO" id="GO:0015562">
    <property type="term" value="F:efflux transmembrane transporter activity"/>
    <property type="evidence" value="ECO:0007669"/>
    <property type="project" value="InterPro"/>
</dbReference>
<keyword evidence="6" id="KW-0472">Membrane</keyword>
<evidence type="ECO:0000256" key="6">
    <source>
        <dbReference type="ARBA" id="ARBA00023136"/>
    </source>
</evidence>
<dbReference type="Proteomes" id="UP000267418">
    <property type="component" value="Unassembled WGS sequence"/>
</dbReference>
<keyword evidence="8" id="KW-0175">Coiled coil</keyword>
<keyword evidence="7" id="KW-0998">Cell outer membrane</keyword>